<evidence type="ECO:0000259" key="9">
    <source>
        <dbReference type="PROSITE" id="PS50109"/>
    </source>
</evidence>
<keyword evidence="4" id="KW-0808">Transferase</keyword>
<dbReference type="PRINTS" id="PR00344">
    <property type="entry name" value="BCTRLSENSOR"/>
</dbReference>
<dbReference type="EC" id="2.7.13.3" evidence="2"/>
<evidence type="ECO:0000256" key="6">
    <source>
        <dbReference type="ARBA" id="ARBA00023012"/>
    </source>
</evidence>
<comment type="catalytic activity">
    <reaction evidence="1">
        <text>ATP + protein L-histidine = ADP + protein N-phospho-L-histidine.</text>
        <dbReference type="EC" id="2.7.13.3"/>
    </reaction>
</comment>
<dbReference type="CDD" id="cd00082">
    <property type="entry name" value="HisKA"/>
    <property type="match status" value="1"/>
</dbReference>
<dbReference type="InterPro" id="IPR005467">
    <property type="entry name" value="His_kinase_dom"/>
</dbReference>
<evidence type="ECO:0000256" key="3">
    <source>
        <dbReference type="ARBA" id="ARBA00022553"/>
    </source>
</evidence>
<dbReference type="InterPro" id="IPR004358">
    <property type="entry name" value="Sig_transdc_His_kin-like_C"/>
</dbReference>
<keyword evidence="3" id="KW-0597">Phosphoprotein</keyword>
<dbReference type="Pfam" id="PF02518">
    <property type="entry name" value="HATPase_c"/>
    <property type="match status" value="1"/>
</dbReference>
<dbReference type="InterPro" id="IPR035965">
    <property type="entry name" value="PAS-like_dom_sf"/>
</dbReference>
<proteinExistence type="predicted"/>
<keyword evidence="7" id="KW-0812">Transmembrane</keyword>
<feature type="signal peptide" evidence="8">
    <location>
        <begin position="1"/>
        <end position="21"/>
    </location>
</feature>
<accession>A0A1M6WE88</accession>
<evidence type="ECO:0000256" key="1">
    <source>
        <dbReference type="ARBA" id="ARBA00000085"/>
    </source>
</evidence>
<keyword evidence="6" id="KW-0902">Two-component regulatory system</keyword>
<protein>
    <recommendedName>
        <fullName evidence="2">histidine kinase</fullName>
        <ecNumber evidence="2">2.7.13.3</ecNumber>
    </recommendedName>
</protein>
<evidence type="ECO:0000313" key="11">
    <source>
        <dbReference type="Proteomes" id="UP000184130"/>
    </source>
</evidence>
<dbReference type="SMART" id="SM00388">
    <property type="entry name" value="HisKA"/>
    <property type="match status" value="1"/>
</dbReference>
<dbReference type="InterPro" id="IPR001638">
    <property type="entry name" value="Solute-binding_3/MltF_N"/>
</dbReference>
<reference evidence="10 11" key="1">
    <citation type="submission" date="2016-11" db="EMBL/GenBank/DDBJ databases">
        <authorList>
            <person name="Jaros S."/>
            <person name="Januszkiewicz K."/>
            <person name="Wedrychowicz H."/>
        </authorList>
    </citation>
    <scope>NUCLEOTIDE SEQUENCE [LARGE SCALE GENOMIC DNA]</scope>
    <source>
        <strain evidence="10 11">KHT3</strain>
    </source>
</reference>
<name>A0A1M6WE88_XYLRU</name>
<sequence>MKRLYTYIILLLSATAIRSMAQQLSDTYTNQRPVIIVCDWDKAPYEFLNDKGQPSGSNIDVMQAVMKELNLPCRFVMKDWSIALKTFERGDADIILANARRYRREPYVLSENIVNYNRIRVATHSDSVGMVSLSQLERDGAVFKPSDYSAFYFMDGDTMRNSRMEFQTPKVALLGVLNGDYKYYVWGEEPLKWKIKELNLEGIALNDVGIPISEIHIIGRDRQLIEQIDDQYSRLKQRGEIAAIQDRWFHPERVHDHSSPIVYYIIAAVLLLTALCYFFARLAKAHVRSAAHKSTELNGMMYKALHMGNFIIMVYDIKNDRMTNRYGQILPNEGLTLEEFTNHIHPSQQQEFTQKMKRLTEGRERQFVLNKLFNSATDDDPHWLSFHGHAILELDNEGHPAYVVNAIHDVTHDLEENKAERELVKKYEQLSNIPFIAMSFYDKNGFLMDLNDNMRELCSMTDENPENKRFWETVCMFDVPLFRNIYSPDNRNDLLICQHMEYPEMGINRYIELYILPLFNSDGEICNYFITALDITDDRNRDHDRHLHDKEVQAIMTDIERKKQTLAFLLEHSDRHLEQGDDGRMRIIVDNTRIEEARRQLQAVTTLADESVRLKSGFMASMTHELRTPLNAIAGFTSVLDTLGDNPERGEYVRIIRNSSDMLQRLINDIIEASSISGGTLTIKPGTIDFATAFDDICLTLQQRVQGKELKFIKENPYDTFVTTLDFERIQQVLTNFVTNAVKFTEQGYVRLGYRYEKHGMYLYCEDTGIGIPKDKQKIVFDRFVKLNEFVQGTGMGLAICKSIADSCGGDIGVISAGEDRGSTFWLWIPCENHA</sequence>
<dbReference type="AlphaFoldDB" id="A0A1M6WE88"/>
<dbReference type="SUPFAM" id="SSF53850">
    <property type="entry name" value="Periplasmic binding protein-like II"/>
    <property type="match status" value="1"/>
</dbReference>
<feature type="domain" description="Histidine kinase" evidence="9">
    <location>
        <begin position="621"/>
        <end position="833"/>
    </location>
</feature>
<evidence type="ECO:0000256" key="5">
    <source>
        <dbReference type="ARBA" id="ARBA00022777"/>
    </source>
</evidence>
<evidence type="ECO:0000313" key="10">
    <source>
        <dbReference type="EMBL" id="SHK92021.1"/>
    </source>
</evidence>
<keyword evidence="7" id="KW-0472">Membrane</keyword>
<keyword evidence="5 10" id="KW-0418">Kinase</keyword>
<feature type="chain" id="PRO_5012319493" description="histidine kinase" evidence="8">
    <location>
        <begin position="22"/>
        <end position="835"/>
    </location>
</feature>
<dbReference type="InterPro" id="IPR050736">
    <property type="entry name" value="Sensor_HK_Regulatory"/>
</dbReference>
<dbReference type="InterPro" id="IPR003594">
    <property type="entry name" value="HATPase_dom"/>
</dbReference>
<dbReference type="Gene3D" id="1.10.287.130">
    <property type="match status" value="1"/>
</dbReference>
<keyword evidence="7" id="KW-1133">Transmembrane helix</keyword>
<dbReference type="InterPro" id="IPR003661">
    <property type="entry name" value="HisK_dim/P_dom"/>
</dbReference>
<dbReference type="InterPro" id="IPR036097">
    <property type="entry name" value="HisK_dim/P_sf"/>
</dbReference>
<gene>
    <name evidence="10" type="ORF">SAMN05216463_11659</name>
</gene>
<dbReference type="Gene3D" id="3.30.565.10">
    <property type="entry name" value="Histidine kinase-like ATPase, C-terminal domain"/>
    <property type="match status" value="1"/>
</dbReference>
<dbReference type="EMBL" id="FRBD01000016">
    <property type="protein sequence ID" value="SHK92021.1"/>
    <property type="molecule type" value="Genomic_DNA"/>
</dbReference>
<organism evidence="10 11">
    <name type="scientific">Xylanibacter ruminicola</name>
    <name type="common">Prevotella ruminicola</name>
    <dbReference type="NCBI Taxonomy" id="839"/>
    <lineage>
        <taxon>Bacteria</taxon>
        <taxon>Pseudomonadati</taxon>
        <taxon>Bacteroidota</taxon>
        <taxon>Bacteroidia</taxon>
        <taxon>Bacteroidales</taxon>
        <taxon>Prevotellaceae</taxon>
        <taxon>Xylanibacter</taxon>
    </lineage>
</organism>
<keyword evidence="8" id="KW-0732">Signal</keyword>
<dbReference type="Proteomes" id="UP000184130">
    <property type="component" value="Unassembled WGS sequence"/>
</dbReference>
<dbReference type="SUPFAM" id="SSF55785">
    <property type="entry name" value="PYP-like sensor domain (PAS domain)"/>
    <property type="match status" value="1"/>
</dbReference>
<dbReference type="GO" id="GO:0000155">
    <property type="term" value="F:phosphorelay sensor kinase activity"/>
    <property type="evidence" value="ECO:0007669"/>
    <property type="project" value="InterPro"/>
</dbReference>
<evidence type="ECO:0000256" key="7">
    <source>
        <dbReference type="SAM" id="Phobius"/>
    </source>
</evidence>
<dbReference type="PANTHER" id="PTHR43711">
    <property type="entry name" value="TWO-COMPONENT HISTIDINE KINASE"/>
    <property type="match status" value="1"/>
</dbReference>
<evidence type="ECO:0000256" key="8">
    <source>
        <dbReference type="SAM" id="SignalP"/>
    </source>
</evidence>
<dbReference type="SUPFAM" id="SSF55874">
    <property type="entry name" value="ATPase domain of HSP90 chaperone/DNA topoisomerase II/histidine kinase"/>
    <property type="match status" value="1"/>
</dbReference>
<dbReference type="PROSITE" id="PS50109">
    <property type="entry name" value="HIS_KIN"/>
    <property type="match status" value="1"/>
</dbReference>
<dbReference type="PANTHER" id="PTHR43711:SF31">
    <property type="entry name" value="HISTIDINE KINASE"/>
    <property type="match status" value="1"/>
</dbReference>
<dbReference type="OrthoDB" id="9781208at2"/>
<evidence type="ECO:0000256" key="4">
    <source>
        <dbReference type="ARBA" id="ARBA00022679"/>
    </source>
</evidence>
<evidence type="ECO:0000256" key="2">
    <source>
        <dbReference type="ARBA" id="ARBA00012438"/>
    </source>
</evidence>
<dbReference type="Pfam" id="PF00512">
    <property type="entry name" value="HisKA"/>
    <property type="match status" value="1"/>
</dbReference>
<dbReference type="Gene3D" id="3.40.190.10">
    <property type="entry name" value="Periplasmic binding protein-like II"/>
    <property type="match status" value="2"/>
</dbReference>
<dbReference type="SMART" id="SM00387">
    <property type="entry name" value="HATPase_c"/>
    <property type="match status" value="1"/>
</dbReference>
<feature type="transmembrane region" description="Helical" evidence="7">
    <location>
        <begin position="261"/>
        <end position="280"/>
    </location>
</feature>
<dbReference type="SUPFAM" id="SSF47384">
    <property type="entry name" value="Homodimeric domain of signal transducing histidine kinase"/>
    <property type="match status" value="1"/>
</dbReference>
<dbReference type="Pfam" id="PF00497">
    <property type="entry name" value="SBP_bac_3"/>
    <property type="match status" value="1"/>
</dbReference>
<dbReference type="InterPro" id="IPR036890">
    <property type="entry name" value="HATPase_C_sf"/>
</dbReference>